<dbReference type="EMBL" id="JAHHHD010000004">
    <property type="protein sequence ID" value="MBW4658288.1"/>
    <property type="molecule type" value="Genomic_DNA"/>
</dbReference>
<protein>
    <submittedName>
        <fullName evidence="1">Uncharacterized protein</fullName>
    </submittedName>
</protein>
<evidence type="ECO:0000313" key="1">
    <source>
        <dbReference type="EMBL" id="MBW4658288.1"/>
    </source>
</evidence>
<reference evidence="1" key="2">
    <citation type="journal article" date="2022" name="Microbiol. Resour. Announc.">
        <title>Metagenome Sequencing to Explore Phylogenomics of Terrestrial Cyanobacteria.</title>
        <authorList>
            <person name="Ward R.D."/>
            <person name="Stajich J.E."/>
            <person name="Johansen J.R."/>
            <person name="Huntemann M."/>
            <person name="Clum A."/>
            <person name="Foster B."/>
            <person name="Foster B."/>
            <person name="Roux S."/>
            <person name="Palaniappan K."/>
            <person name="Varghese N."/>
            <person name="Mukherjee S."/>
            <person name="Reddy T.B.K."/>
            <person name="Daum C."/>
            <person name="Copeland A."/>
            <person name="Chen I.A."/>
            <person name="Ivanova N.N."/>
            <person name="Kyrpides N.C."/>
            <person name="Shapiro N."/>
            <person name="Eloe-Fadrosh E.A."/>
            <person name="Pietrasiak N."/>
        </authorList>
    </citation>
    <scope>NUCLEOTIDE SEQUENCE</scope>
    <source>
        <strain evidence="1">UHER 2000/2452</strain>
    </source>
</reference>
<reference evidence="1" key="1">
    <citation type="submission" date="2021-05" db="EMBL/GenBank/DDBJ databases">
        <authorList>
            <person name="Pietrasiak N."/>
            <person name="Ward R."/>
            <person name="Stajich J.E."/>
            <person name="Kurbessoian T."/>
        </authorList>
    </citation>
    <scope>NUCLEOTIDE SEQUENCE</scope>
    <source>
        <strain evidence="1">UHER 2000/2452</strain>
    </source>
</reference>
<comment type="caution">
    <text evidence="1">The sequence shown here is derived from an EMBL/GenBank/DDBJ whole genome shotgun (WGS) entry which is preliminary data.</text>
</comment>
<evidence type="ECO:0000313" key="2">
    <source>
        <dbReference type="Proteomes" id="UP000757435"/>
    </source>
</evidence>
<accession>A0A951Q8M4</accession>
<sequence>MHRFCSRGDRFYLSRKGYSLSVVDQVYNATLQSEQALADLSEHMLLGVATKYQEQRRVEMADGVRKTDAAILEQPLEMNSRRRSRIL</sequence>
<proteinExistence type="predicted"/>
<organism evidence="1 2">
    <name type="scientific">Drouetiella hepatica Uher 2000/2452</name>
    <dbReference type="NCBI Taxonomy" id="904376"/>
    <lineage>
        <taxon>Bacteria</taxon>
        <taxon>Bacillati</taxon>
        <taxon>Cyanobacteriota</taxon>
        <taxon>Cyanophyceae</taxon>
        <taxon>Oculatellales</taxon>
        <taxon>Oculatellaceae</taxon>
        <taxon>Drouetiella</taxon>
    </lineage>
</organism>
<gene>
    <name evidence="1" type="ORF">KME15_06410</name>
</gene>
<name>A0A951Q8M4_9CYAN</name>
<dbReference type="Proteomes" id="UP000757435">
    <property type="component" value="Unassembled WGS sequence"/>
</dbReference>
<dbReference type="AlphaFoldDB" id="A0A951Q8M4"/>